<dbReference type="Proteomes" id="UP000284161">
    <property type="component" value="Unassembled WGS sequence"/>
</dbReference>
<organism evidence="1 2">
    <name type="scientific">Bacteroides stercoris</name>
    <dbReference type="NCBI Taxonomy" id="46506"/>
    <lineage>
        <taxon>Bacteria</taxon>
        <taxon>Pseudomonadati</taxon>
        <taxon>Bacteroidota</taxon>
        <taxon>Bacteroidia</taxon>
        <taxon>Bacteroidales</taxon>
        <taxon>Bacteroidaceae</taxon>
        <taxon>Bacteroides</taxon>
    </lineage>
</organism>
<evidence type="ECO:0000313" key="2">
    <source>
        <dbReference type="Proteomes" id="UP000284161"/>
    </source>
</evidence>
<reference evidence="1 2" key="1">
    <citation type="submission" date="2018-08" db="EMBL/GenBank/DDBJ databases">
        <title>A genome reference for cultivated species of the human gut microbiota.</title>
        <authorList>
            <person name="Zou Y."/>
            <person name="Xue W."/>
            <person name="Luo G."/>
        </authorList>
    </citation>
    <scope>NUCLEOTIDE SEQUENCE [LARGE SCALE GENOMIC DNA]</scope>
    <source>
        <strain evidence="1 2">AF25-6</strain>
    </source>
</reference>
<protein>
    <submittedName>
        <fullName evidence="1">Uncharacterized protein</fullName>
    </submittedName>
</protein>
<evidence type="ECO:0000313" key="1">
    <source>
        <dbReference type="EMBL" id="RGR26305.1"/>
    </source>
</evidence>
<proteinExistence type="predicted"/>
<sequence>MDAVLEEMLNSVLVIPFQKDLTSKLASLGKSYAKTADRHKVEDCVSAFICGTQNTTLRSYIIKQYREQFNENIKLPSAVYKILSEYVIYILIIDTDKEYDDTDKMIYSLIVRNMMVIRKNSYNKLPAPAFITPMYPFSDSYRKNENHIEECSDTQIVPDIFEYDSFEDMDVTLDENNFSEIKQLAQQAAMLKYQELICDIKSKGIEDPFVLAYYAANMLAVEPQWKYVDSNPVKTLMNILPSSRKNAKMKNIKPKLKDSEWYISYESDSKSSLLLNYIKDSDLTNEIDELSLSDLEFAIYMYYELFLEELIKD</sequence>
<dbReference type="AlphaFoldDB" id="A0A412E127"/>
<accession>A0A412E127</accession>
<dbReference type="EMBL" id="QRUB01000021">
    <property type="protein sequence ID" value="RGR26305.1"/>
    <property type="molecule type" value="Genomic_DNA"/>
</dbReference>
<dbReference type="RefSeq" id="WP_117917777.1">
    <property type="nucleotide sequence ID" value="NZ_QRUB01000021.1"/>
</dbReference>
<gene>
    <name evidence="1" type="ORF">DWY58_15325</name>
</gene>
<name>A0A412E127_BACSE</name>
<comment type="caution">
    <text evidence="1">The sequence shown here is derived from an EMBL/GenBank/DDBJ whole genome shotgun (WGS) entry which is preliminary data.</text>
</comment>